<evidence type="ECO:0000256" key="1">
    <source>
        <dbReference type="SAM" id="Phobius"/>
    </source>
</evidence>
<keyword evidence="1" id="KW-0472">Membrane</keyword>
<keyword evidence="1" id="KW-1133">Transmembrane helix</keyword>
<gene>
    <name evidence="2" type="ORF">K435DRAFT_974275</name>
</gene>
<evidence type="ECO:0000313" key="2">
    <source>
        <dbReference type="EMBL" id="THU76815.1"/>
    </source>
</evidence>
<feature type="transmembrane region" description="Helical" evidence="1">
    <location>
        <begin position="85"/>
        <end position="103"/>
    </location>
</feature>
<evidence type="ECO:0000313" key="3">
    <source>
        <dbReference type="Proteomes" id="UP000297245"/>
    </source>
</evidence>
<reference evidence="2 3" key="1">
    <citation type="journal article" date="2019" name="Nat. Ecol. Evol.">
        <title>Megaphylogeny resolves global patterns of mushroom evolution.</title>
        <authorList>
            <person name="Varga T."/>
            <person name="Krizsan K."/>
            <person name="Foldi C."/>
            <person name="Dima B."/>
            <person name="Sanchez-Garcia M."/>
            <person name="Sanchez-Ramirez S."/>
            <person name="Szollosi G.J."/>
            <person name="Szarkandi J.G."/>
            <person name="Papp V."/>
            <person name="Albert L."/>
            <person name="Andreopoulos W."/>
            <person name="Angelini C."/>
            <person name="Antonin V."/>
            <person name="Barry K.W."/>
            <person name="Bougher N.L."/>
            <person name="Buchanan P."/>
            <person name="Buyck B."/>
            <person name="Bense V."/>
            <person name="Catcheside P."/>
            <person name="Chovatia M."/>
            <person name="Cooper J."/>
            <person name="Damon W."/>
            <person name="Desjardin D."/>
            <person name="Finy P."/>
            <person name="Geml J."/>
            <person name="Haridas S."/>
            <person name="Hughes K."/>
            <person name="Justo A."/>
            <person name="Karasinski D."/>
            <person name="Kautmanova I."/>
            <person name="Kiss B."/>
            <person name="Kocsube S."/>
            <person name="Kotiranta H."/>
            <person name="LaButti K.M."/>
            <person name="Lechner B.E."/>
            <person name="Liimatainen K."/>
            <person name="Lipzen A."/>
            <person name="Lukacs Z."/>
            <person name="Mihaltcheva S."/>
            <person name="Morgado L.N."/>
            <person name="Niskanen T."/>
            <person name="Noordeloos M.E."/>
            <person name="Ohm R.A."/>
            <person name="Ortiz-Santana B."/>
            <person name="Ovrebo C."/>
            <person name="Racz N."/>
            <person name="Riley R."/>
            <person name="Savchenko A."/>
            <person name="Shiryaev A."/>
            <person name="Soop K."/>
            <person name="Spirin V."/>
            <person name="Szebenyi C."/>
            <person name="Tomsovsky M."/>
            <person name="Tulloss R.E."/>
            <person name="Uehling J."/>
            <person name="Grigoriev I.V."/>
            <person name="Vagvolgyi C."/>
            <person name="Papp T."/>
            <person name="Martin F.M."/>
            <person name="Miettinen O."/>
            <person name="Hibbett D.S."/>
            <person name="Nagy L.G."/>
        </authorList>
    </citation>
    <scope>NUCLEOTIDE SEQUENCE [LARGE SCALE GENOMIC DNA]</scope>
    <source>
        <strain evidence="2 3">CBS 962.96</strain>
    </source>
</reference>
<protein>
    <recommendedName>
        <fullName evidence="4">Major facilitator superfamily (MFS) profile domain-containing protein</fullName>
    </recommendedName>
</protein>
<feature type="transmembrane region" description="Helical" evidence="1">
    <location>
        <begin position="60"/>
        <end position="79"/>
    </location>
</feature>
<proteinExistence type="predicted"/>
<dbReference type="InterPro" id="IPR036259">
    <property type="entry name" value="MFS_trans_sf"/>
</dbReference>
<name>A0A4V4HAV1_DENBC</name>
<dbReference type="SUPFAM" id="SSF103473">
    <property type="entry name" value="MFS general substrate transporter"/>
    <property type="match status" value="1"/>
</dbReference>
<keyword evidence="1" id="KW-0812">Transmembrane</keyword>
<evidence type="ECO:0008006" key="4">
    <source>
        <dbReference type="Google" id="ProtNLM"/>
    </source>
</evidence>
<accession>A0A4V4HAV1</accession>
<dbReference type="Proteomes" id="UP000297245">
    <property type="component" value="Unassembled WGS sequence"/>
</dbReference>
<dbReference type="OrthoDB" id="8120565at2759"/>
<dbReference type="Gene3D" id="1.20.1250.20">
    <property type="entry name" value="MFS general substrate transporter like domains"/>
    <property type="match status" value="1"/>
</dbReference>
<keyword evidence="3" id="KW-1185">Reference proteome</keyword>
<sequence>MRAEAMMIHRTMGTTENFHKAGSVFDELKTSFQAKFSLPRCEAKASCYPQRRIGSTTATCLFRSSLFFALFFLVTPVIVDYSPSGTFMMFAVAASFVYLWSTYSVPETANVSLEEVDKVFRSSAGREESALKKQLTYCATLLCVQRTSG</sequence>
<organism evidence="2 3">
    <name type="scientific">Dendrothele bispora (strain CBS 962.96)</name>
    <dbReference type="NCBI Taxonomy" id="1314807"/>
    <lineage>
        <taxon>Eukaryota</taxon>
        <taxon>Fungi</taxon>
        <taxon>Dikarya</taxon>
        <taxon>Basidiomycota</taxon>
        <taxon>Agaricomycotina</taxon>
        <taxon>Agaricomycetes</taxon>
        <taxon>Agaricomycetidae</taxon>
        <taxon>Agaricales</taxon>
        <taxon>Agaricales incertae sedis</taxon>
        <taxon>Dendrothele</taxon>
    </lineage>
</organism>
<dbReference type="EMBL" id="ML180698">
    <property type="protein sequence ID" value="THU76815.1"/>
    <property type="molecule type" value="Genomic_DNA"/>
</dbReference>
<dbReference type="AlphaFoldDB" id="A0A4V4HAV1"/>